<keyword evidence="1" id="KW-1133">Transmembrane helix</keyword>
<evidence type="ECO:0000256" key="1">
    <source>
        <dbReference type="SAM" id="Phobius"/>
    </source>
</evidence>
<feature type="transmembrane region" description="Helical" evidence="1">
    <location>
        <begin position="42"/>
        <end position="62"/>
    </location>
</feature>
<keyword evidence="3" id="KW-1185">Reference proteome</keyword>
<feature type="transmembrane region" description="Helical" evidence="1">
    <location>
        <begin position="114"/>
        <end position="131"/>
    </location>
</feature>
<dbReference type="EMBL" id="BMMK01000007">
    <property type="protein sequence ID" value="GGM49525.1"/>
    <property type="molecule type" value="Genomic_DNA"/>
</dbReference>
<evidence type="ECO:0000313" key="2">
    <source>
        <dbReference type="EMBL" id="GGM49525.1"/>
    </source>
</evidence>
<dbReference type="InterPro" id="IPR046580">
    <property type="entry name" value="DUF6640"/>
</dbReference>
<protein>
    <recommendedName>
        <fullName evidence="4">Acetyltransferase</fullName>
    </recommendedName>
</protein>
<feature type="transmembrane region" description="Helical" evidence="1">
    <location>
        <begin position="74"/>
        <end position="94"/>
    </location>
</feature>
<dbReference type="Pfam" id="PF20345">
    <property type="entry name" value="DUF6640"/>
    <property type="match status" value="1"/>
</dbReference>
<name>A0A8J3FW16_9PSEU</name>
<gene>
    <name evidence="2" type="ORF">GCM10012275_20530</name>
</gene>
<sequence>MVGRWVISVVAVWTAALQYYDDLNETHMFNPEWTPHAKYHDAITIQLATGLCLFALLHLWVLRRYDLERLNIGTGLVALWWVTLAVALLFPGTAHRDAAFLDDVPHIGSYPIDLRTLIPLNLFLLLVGYLLERRRLARLQRGA</sequence>
<evidence type="ECO:0008006" key="4">
    <source>
        <dbReference type="Google" id="ProtNLM"/>
    </source>
</evidence>
<dbReference type="Proteomes" id="UP000637578">
    <property type="component" value="Unassembled WGS sequence"/>
</dbReference>
<comment type="caution">
    <text evidence="2">The sequence shown here is derived from an EMBL/GenBank/DDBJ whole genome shotgun (WGS) entry which is preliminary data.</text>
</comment>
<proteinExistence type="predicted"/>
<evidence type="ECO:0000313" key="3">
    <source>
        <dbReference type="Proteomes" id="UP000637578"/>
    </source>
</evidence>
<dbReference type="AlphaFoldDB" id="A0A8J3FW16"/>
<keyword evidence="1" id="KW-0812">Transmembrane</keyword>
<keyword evidence="1" id="KW-0472">Membrane</keyword>
<organism evidence="2 3">
    <name type="scientific">Longimycelium tulufanense</name>
    <dbReference type="NCBI Taxonomy" id="907463"/>
    <lineage>
        <taxon>Bacteria</taxon>
        <taxon>Bacillati</taxon>
        <taxon>Actinomycetota</taxon>
        <taxon>Actinomycetes</taxon>
        <taxon>Pseudonocardiales</taxon>
        <taxon>Pseudonocardiaceae</taxon>
        <taxon>Longimycelium</taxon>
    </lineage>
</organism>
<accession>A0A8J3FW16</accession>
<reference evidence="2" key="2">
    <citation type="submission" date="2020-09" db="EMBL/GenBank/DDBJ databases">
        <authorList>
            <person name="Sun Q."/>
            <person name="Zhou Y."/>
        </authorList>
    </citation>
    <scope>NUCLEOTIDE SEQUENCE</scope>
    <source>
        <strain evidence="2">CGMCC 4.5737</strain>
    </source>
</reference>
<reference evidence="2" key="1">
    <citation type="journal article" date="2014" name="Int. J. Syst. Evol. Microbiol.">
        <title>Complete genome sequence of Corynebacterium casei LMG S-19264T (=DSM 44701T), isolated from a smear-ripened cheese.</title>
        <authorList>
            <consortium name="US DOE Joint Genome Institute (JGI-PGF)"/>
            <person name="Walter F."/>
            <person name="Albersmeier A."/>
            <person name="Kalinowski J."/>
            <person name="Ruckert C."/>
        </authorList>
    </citation>
    <scope>NUCLEOTIDE SEQUENCE</scope>
    <source>
        <strain evidence="2">CGMCC 4.5737</strain>
    </source>
</reference>